<feature type="transmembrane region" description="Helical" evidence="11">
    <location>
        <begin position="93"/>
        <end position="111"/>
    </location>
</feature>
<dbReference type="InterPro" id="IPR038377">
    <property type="entry name" value="Na/Glc_symporter_sf"/>
</dbReference>
<keyword evidence="3" id="KW-0813">Transport</keyword>
<dbReference type="GO" id="GO:0005886">
    <property type="term" value="C:plasma membrane"/>
    <property type="evidence" value="ECO:0007669"/>
    <property type="project" value="UniProtKB-SubCell"/>
</dbReference>
<evidence type="ECO:0000256" key="2">
    <source>
        <dbReference type="ARBA" id="ARBA00006434"/>
    </source>
</evidence>
<dbReference type="Gene3D" id="1.20.1730.10">
    <property type="entry name" value="Sodium/glucose cotransporter"/>
    <property type="match status" value="1"/>
</dbReference>
<evidence type="ECO:0000256" key="3">
    <source>
        <dbReference type="ARBA" id="ARBA00022448"/>
    </source>
</evidence>
<feature type="transmembrane region" description="Helical" evidence="11">
    <location>
        <begin position="44"/>
        <end position="64"/>
    </location>
</feature>
<evidence type="ECO:0000256" key="1">
    <source>
        <dbReference type="ARBA" id="ARBA00004651"/>
    </source>
</evidence>
<dbReference type="PANTHER" id="PTHR42985:SF40">
    <property type="entry name" value="LD47995P-RELATED"/>
    <property type="match status" value="1"/>
</dbReference>
<dbReference type="PANTHER" id="PTHR42985">
    <property type="entry name" value="SODIUM-COUPLED MONOCARBOXYLATE TRANSPORTER"/>
    <property type="match status" value="1"/>
</dbReference>
<name>A0A1I8GZB7_9PLAT</name>
<protein>
    <submittedName>
        <fullName evidence="13">H(+)-exporting diphosphatase</fullName>
    </submittedName>
</protein>
<evidence type="ECO:0000256" key="9">
    <source>
        <dbReference type="ARBA" id="ARBA00023136"/>
    </source>
</evidence>
<keyword evidence="12" id="KW-1185">Reference proteome</keyword>
<comment type="subcellular location">
    <subcellularLocation>
        <location evidence="1">Cell membrane</location>
        <topology evidence="1">Multi-pass membrane protein</topology>
    </subcellularLocation>
</comment>
<proteinExistence type="inferred from homology"/>
<evidence type="ECO:0000256" key="4">
    <source>
        <dbReference type="ARBA" id="ARBA00022475"/>
    </source>
</evidence>
<dbReference type="Proteomes" id="UP000095280">
    <property type="component" value="Unplaced"/>
</dbReference>
<dbReference type="InterPro" id="IPR001734">
    <property type="entry name" value="Na/solute_symporter"/>
</dbReference>
<evidence type="ECO:0000256" key="5">
    <source>
        <dbReference type="ARBA" id="ARBA00022692"/>
    </source>
</evidence>
<evidence type="ECO:0000256" key="10">
    <source>
        <dbReference type="ARBA" id="ARBA00023201"/>
    </source>
</evidence>
<dbReference type="AlphaFoldDB" id="A0A1I8GZB7"/>
<dbReference type="GO" id="GO:0015293">
    <property type="term" value="F:symporter activity"/>
    <property type="evidence" value="ECO:0007669"/>
    <property type="project" value="TreeGrafter"/>
</dbReference>
<evidence type="ECO:0000256" key="7">
    <source>
        <dbReference type="ARBA" id="ARBA00023053"/>
    </source>
</evidence>
<evidence type="ECO:0000313" key="12">
    <source>
        <dbReference type="Proteomes" id="UP000095280"/>
    </source>
</evidence>
<accession>A0A1I8GZB7</accession>
<keyword evidence="10" id="KW-0739">Sodium transport</keyword>
<keyword evidence="5 11" id="KW-0812">Transmembrane</keyword>
<sequence>MNNSLWQSNLVPQALWSSLPGSRQGAGAFAKHQQTNNQFSPVDYVVLGVFLTASLAVGIVASFIGRRKGNADDGSAGSDEKEEFVMGGRKQQVIPVALSLLVSFNSAILILGGPAEIYFNGTMYVLSIFGEQIGLRSGGSDIRAGVLSAATDELVRVSNGAIPVEASIAVSGVICTFYTAWGLIDLGGIGNVWQISYKYGRIEFD</sequence>
<keyword evidence="8" id="KW-0406">Ion transport</keyword>
<keyword evidence="4" id="KW-1003">Cell membrane</keyword>
<evidence type="ECO:0000256" key="11">
    <source>
        <dbReference type="SAM" id="Phobius"/>
    </source>
</evidence>
<dbReference type="InterPro" id="IPR051163">
    <property type="entry name" value="Sodium:Solute_Symporter_SSF"/>
</dbReference>
<keyword evidence="7" id="KW-0915">Sodium</keyword>
<keyword evidence="6 11" id="KW-1133">Transmembrane helix</keyword>
<organism evidence="12 13">
    <name type="scientific">Macrostomum lignano</name>
    <dbReference type="NCBI Taxonomy" id="282301"/>
    <lineage>
        <taxon>Eukaryota</taxon>
        <taxon>Metazoa</taxon>
        <taxon>Spiralia</taxon>
        <taxon>Lophotrochozoa</taxon>
        <taxon>Platyhelminthes</taxon>
        <taxon>Rhabditophora</taxon>
        <taxon>Macrostomorpha</taxon>
        <taxon>Macrostomida</taxon>
        <taxon>Macrostomidae</taxon>
        <taxon>Macrostomum</taxon>
    </lineage>
</organism>
<reference evidence="13" key="1">
    <citation type="submission" date="2016-11" db="UniProtKB">
        <authorList>
            <consortium name="WormBaseParasite"/>
        </authorList>
    </citation>
    <scope>IDENTIFICATION</scope>
</reference>
<dbReference type="WBParaSite" id="maker-uti_cns_0003768-snap-gene-0.16-mRNA-1">
    <property type="protein sequence ID" value="maker-uti_cns_0003768-snap-gene-0.16-mRNA-1"/>
    <property type="gene ID" value="maker-uti_cns_0003768-snap-gene-0.16"/>
</dbReference>
<keyword evidence="9 11" id="KW-0472">Membrane</keyword>
<evidence type="ECO:0000313" key="13">
    <source>
        <dbReference type="WBParaSite" id="maker-uti_cns_0003768-snap-gene-0.16-mRNA-1"/>
    </source>
</evidence>
<evidence type="ECO:0000256" key="6">
    <source>
        <dbReference type="ARBA" id="ARBA00022989"/>
    </source>
</evidence>
<dbReference type="PROSITE" id="PS50283">
    <property type="entry name" value="NA_SOLUT_SYMP_3"/>
    <property type="match status" value="1"/>
</dbReference>
<comment type="similarity">
    <text evidence="2">Belongs to the sodium:solute symporter (SSF) (TC 2.A.21) family.</text>
</comment>
<dbReference type="GO" id="GO:0006814">
    <property type="term" value="P:sodium ion transport"/>
    <property type="evidence" value="ECO:0007669"/>
    <property type="project" value="UniProtKB-KW"/>
</dbReference>
<evidence type="ECO:0000256" key="8">
    <source>
        <dbReference type="ARBA" id="ARBA00023065"/>
    </source>
</evidence>